<dbReference type="PANTHER" id="PTHR31323:SF1">
    <property type="entry name" value="MECHANOSENSITIVE ION CHANNEL PROTEIN"/>
    <property type="match status" value="1"/>
</dbReference>
<dbReference type="GO" id="GO:0016020">
    <property type="term" value="C:membrane"/>
    <property type="evidence" value="ECO:0007669"/>
    <property type="project" value="UniProtKB-SubCell"/>
</dbReference>
<sequence length="281" mass="32132">MEQVFALFDRDDSNDITHEEVVNGVVNIYKDHQSLALTLQDSQRMAHKLGEVLGAGILIALIFIWLRIFGRDIFALTLTFASVLVGVSVLIGPASANLFASIVFIFVQRPFDVGDRVFHWFPDGRGEMQNAVVTRIDLLITCFRAWDEKVYYLPNHVLATRPIINIQRSGDQWHEFFIQVLASTPSQKLWELKAKCVEFAEKHNKPSGIHPHIQFALTGVENTNRLTIRVCFRQKGNWQILSRKWAVQSMCTNCIVNSCKELGITYTQPQLPLDFNKQKLF</sequence>
<gene>
    <name evidence="7" type="ORF">JKP88DRAFT_201480</name>
</gene>
<comment type="subcellular location">
    <subcellularLocation>
        <location evidence="1">Membrane</location>
    </subcellularLocation>
</comment>
<keyword evidence="4 5" id="KW-0472">Membrane</keyword>
<feature type="transmembrane region" description="Helical" evidence="5">
    <location>
        <begin position="49"/>
        <end position="68"/>
    </location>
</feature>
<accession>A0A835YNP7</accession>
<keyword evidence="2 5" id="KW-0812">Transmembrane</keyword>
<dbReference type="GO" id="GO:0005509">
    <property type="term" value="F:calcium ion binding"/>
    <property type="evidence" value="ECO:0007669"/>
    <property type="project" value="InterPro"/>
</dbReference>
<dbReference type="SUPFAM" id="SSF50182">
    <property type="entry name" value="Sm-like ribonucleoproteins"/>
    <property type="match status" value="1"/>
</dbReference>
<dbReference type="Pfam" id="PF00924">
    <property type="entry name" value="MS_channel_2nd"/>
    <property type="match status" value="1"/>
</dbReference>
<dbReference type="GO" id="GO:0006874">
    <property type="term" value="P:intracellular calcium ion homeostasis"/>
    <property type="evidence" value="ECO:0007669"/>
    <property type="project" value="TreeGrafter"/>
</dbReference>
<organism evidence="7 8">
    <name type="scientific">Tribonema minus</name>
    <dbReference type="NCBI Taxonomy" id="303371"/>
    <lineage>
        <taxon>Eukaryota</taxon>
        <taxon>Sar</taxon>
        <taxon>Stramenopiles</taxon>
        <taxon>Ochrophyta</taxon>
        <taxon>PX clade</taxon>
        <taxon>Xanthophyceae</taxon>
        <taxon>Tribonematales</taxon>
        <taxon>Tribonemataceae</taxon>
        <taxon>Tribonema</taxon>
    </lineage>
</organism>
<dbReference type="GO" id="GO:0005262">
    <property type="term" value="F:calcium channel activity"/>
    <property type="evidence" value="ECO:0007669"/>
    <property type="project" value="TreeGrafter"/>
</dbReference>
<protein>
    <submittedName>
        <fullName evidence="7">Mechanosensitive ion channel-domain-containing protein</fullName>
    </submittedName>
</protein>
<dbReference type="AlphaFoldDB" id="A0A835YNP7"/>
<evidence type="ECO:0000256" key="4">
    <source>
        <dbReference type="ARBA" id="ARBA00023136"/>
    </source>
</evidence>
<evidence type="ECO:0000313" key="8">
    <source>
        <dbReference type="Proteomes" id="UP000664859"/>
    </source>
</evidence>
<evidence type="ECO:0000256" key="5">
    <source>
        <dbReference type="SAM" id="Phobius"/>
    </source>
</evidence>
<evidence type="ECO:0000256" key="2">
    <source>
        <dbReference type="ARBA" id="ARBA00022692"/>
    </source>
</evidence>
<reference evidence="7" key="1">
    <citation type="submission" date="2021-02" db="EMBL/GenBank/DDBJ databases">
        <title>First Annotated Genome of the Yellow-green Alga Tribonema minus.</title>
        <authorList>
            <person name="Mahan K.M."/>
        </authorList>
    </citation>
    <scope>NUCLEOTIDE SEQUENCE</scope>
    <source>
        <strain evidence="7">UTEX B ZZ1240</strain>
    </source>
</reference>
<evidence type="ECO:0000256" key="3">
    <source>
        <dbReference type="ARBA" id="ARBA00022989"/>
    </source>
</evidence>
<dbReference type="InterPro" id="IPR002048">
    <property type="entry name" value="EF_hand_dom"/>
</dbReference>
<dbReference type="OrthoDB" id="46323at2759"/>
<dbReference type="PROSITE" id="PS00018">
    <property type="entry name" value="EF_HAND_1"/>
    <property type="match status" value="1"/>
</dbReference>
<keyword evidence="8" id="KW-1185">Reference proteome</keyword>
<name>A0A835YNP7_9STRA</name>
<dbReference type="EMBL" id="JAFCMP010000512">
    <property type="protein sequence ID" value="KAG5178786.1"/>
    <property type="molecule type" value="Genomic_DNA"/>
</dbReference>
<evidence type="ECO:0000256" key="1">
    <source>
        <dbReference type="ARBA" id="ARBA00004370"/>
    </source>
</evidence>
<feature type="domain" description="EF-hand" evidence="6">
    <location>
        <begin position="1"/>
        <end position="31"/>
    </location>
</feature>
<feature type="transmembrane region" description="Helical" evidence="5">
    <location>
        <begin position="74"/>
        <end position="107"/>
    </location>
</feature>
<evidence type="ECO:0000313" key="7">
    <source>
        <dbReference type="EMBL" id="KAG5178786.1"/>
    </source>
</evidence>
<dbReference type="Gene3D" id="2.30.30.60">
    <property type="match status" value="1"/>
</dbReference>
<comment type="caution">
    <text evidence="7">The sequence shown here is derived from an EMBL/GenBank/DDBJ whole genome shotgun (WGS) entry which is preliminary data.</text>
</comment>
<dbReference type="InterPro" id="IPR006685">
    <property type="entry name" value="MscS_channel_2nd"/>
</dbReference>
<keyword evidence="3 5" id="KW-1133">Transmembrane helix</keyword>
<evidence type="ECO:0000259" key="6">
    <source>
        <dbReference type="PROSITE" id="PS50222"/>
    </source>
</evidence>
<dbReference type="InterPro" id="IPR010920">
    <property type="entry name" value="LSM_dom_sf"/>
</dbReference>
<dbReference type="InterPro" id="IPR023408">
    <property type="entry name" value="MscS_beta-dom_sf"/>
</dbReference>
<dbReference type="Proteomes" id="UP000664859">
    <property type="component" value="Unassembled WGS sequence"/>
</dbReference>
<dbReference type="PROSITE" id="PS50222">
    <property type="entry name" value="EF_HAND_2"/>
    <property type="match status" value="1"/>
</dbReference>
<proteinExistence type="predicted"/>
<dbReference type="InterPro" id="IPR018247">
    <property type="entry name" value="EF_Hand_1_Ca_BS"/>
</dbReference>
<dbReference type="PANTHER" id="PTHR31323">
    <property type="entry name" value="MECHANOSENSITIVE ION CHANNEL PROTEIN MSY2"/>
    <property type="match status" value="1"/>
</dbReference>